<dbReference type="PANTHER" id="PTHR40086:SF1">
    <property type="entry name" value="CELL CYCLE REGULATOR CCRZ"/>
    <property type="match status" value="1"/>
</dbReference>
<dbReference type="SUPFAM" id="SSF56112">
    <property type="entry name" value="Protein kinase-like (PK-like)"/>
    <property type="match status" value="1"/>
</dbReference>
<evidence type="ECO:0000313" key="4">
    <source>
        <dbReference type="Proteomes" id="UP000314251"/>
    </source>
</evidence>
<reference evidence="3" key="1">
    <citation type="submission" date="2019-10" db="EMBL/GenBank/DDBJ databases">
        <title>Nonomuraea sp. nov., isolated from Phyllanthus amarus.</title>
        <authorList>
            <person name="Klykleung N."/>
            <person name="Tanasupawat S."/>
        </authorList>
    </citation>
    <scope>NUCLEOTIDE SEQUENCE [LARGE SCALE GENOMIC DNA]</scope>
    <source>
        <strain evidence="3">3MP-10</strain>
    </source>
</reference>
<comment type="caution">
    <text evidence="3">The sequence shown here is derived from an EMBL/GenBank/DDBJ whole genome shotgun (WGS) entry which is preliminary data.</text>
</comment>
<dbReference type="Pfam" id="PF01636">
    <property type="entry name" value="APH"/>
    <property type="match status" value="1"/>
</dbReference>
<keyword evidence="4" id="KW-1185">Reference proteome</keyword>
<dbReference type="Proteomes" id="UP000314251">
    <property type="component" value="Unassembled WGS sequence"/>
</dbReference>
<evidence type="ECO:0000259" key="2">
    <source>
        <dbReference type="Pfam" id="PF01636"/>
    </source>
</evidence>
<dbReference type="OrthoDB" id="3454210at2"/>
<dbReference type="GO" id="GO:0016740">
    <property type="term" value="F:transferase activity"/>
    <property type="evidence" value="ECO:0007669"/>
    <property type="project" value="UniProtKB-KW"/>
</dbReference>
<feature type="domain" description="Aminoglycoside phosphotransferase" evidence="2">
    <location>
        <begin position="76"/>
        <end position="250"/>
    </location>
</feature>
<feature type="region of interest" description="Disordered" evidence="1">
    <location>
        <begin position="352"/>
        <end position="388"/>
    </location>
</feature>
<protein>
    <submittedName>
        <fullName evidence="3">Phosphotransferase</fullName>
    </submittedName>
</protein>
<evidence type="ECO:0000313" key="3">
    <source>
        <dbReference type="EMBL" id="KAB8167009.1"/>
    </source>
</evidence>
<dbReference type="Gene3D" id="3.90.1200.10">
    <property type="match status" value="1"/>
</dbReference>
<dbReference type="AlphaFoldDB" id="A0A5N6AGS5"/>
<dbReference type="InterPro" id="IPR002575">
    <property type="entry name" value="Aminoglycoside_PTrfase"/>
</dbReference>
<feature type="compositionally biased region" description="Low complexity" evidence="1">
    <location>
        <begin position="352"/>
        <end position="369"/>
    </location>
</feature>
<dbReference type="PANTHER" id="PTHR40086">
    <property type="entry name" value="PHOSPHOTRANSFERASE YTMP-RELATED"/>
    <property type="match status" value="1"/>
</dbReference>
<evidence type="ECO:0000256" key="1">
    <source>
        <dbReference type="SAM" id="MobiDB-lite"/>
    </source>
</evidence>
<gene>
    <name evidence="3" type="ORF">FH607_008865</name>
</gene>
<name>A0A5N6AGS5_9ACTN</name>
<proteinExistence type="predicted"/>
<sequence length="388" mass="42230">MSQPLSEHLLRGHHRDWQVLPAEDHLPIAGRIKAGRSRPGVTRFDPRCFLDEEDVLIELALLGMERIAPVYRLGPDGTRVHGFIEGEPLSALRPPGTPLSGTELDQLARLFGELAAIPPAALALVHSCPVPDRPRTSREFARRLVRFTRRRVYARHRAALGGLFQTLGIDSDVLSVTGPLVREAARMTNRPFCLLHGDLHRDNLIVAESDGQLWTIDWELAMIGDPLYDLATHLHLMDYPERQEQAMVVRWAGAVEERLPGAAEGLPRDLPRYLAYKRVQSVFTDVIRQAIAVREAPVGQLGERLTTAGEMVSRALRRAERPLGLGRVPSPSVVEGVYAAFHAGAVPVPAAPSGGAPLGGARSTPAVGRPVPPAPRATGRAGRSSATT</sequence>
<feature type="compositionally biased region" description="Low complexity" evidence="1">
    <location>
        <begin position="376"/>
        <end position="388"/>
    </location>
</feature>
<accession>A0A5N6AGS5</accession>
<dbReference type="InterPro" id="IPR011009">
    <property type="entry name" value="Kinase-like_dom_sf"/>
</dbReference>
<organism evidence="3 4">
    <name type="scientific">Streptomyces mimosae</name>
    <dbReference type="NCBI Taxonomy" id="2586635"/>
    <lineage>
        <taxon>Bacteria</taxon>
        <taxon>Bacillati</taxon>
        <taxon>Actinomycetota</taxon>
        <taxon>Actinomycetes</taxon>
        <taxon>Kitasatosporales</taxon>
        <taxon>Streptomycetaceae</taxon>
        <taxon>Streptomyces</taxon>
    </lineage>
</organism>
<dbReference type="RefSeq" id="WP_139667287.1">
    <property type="nucleotide sequence ID" value="NZ_VDLY02000005.1"/>
</dbReference>
<dbReference type="EMBL" id="VDLY02000005">
    <property type="protein sequence ID" value="KAB8167009.1"/>
    <property type="molecule type" value="Genomic_DNA"/>
</dbReference>
<dbReference type="InterPro" id="IPR052077">
    <property type="entry name" value="CcrZ_PhaseVar_Mediator"/>
</dbReference>